<evidence type="ECO:0000256" key="2">
    <source>
        <dbReference type="ARBA" id="ARBA00022448"/>
    </source>
</evidence>
<gene>
    <name evidence="8 9" type="primary">atpH</name>
    <name evidence="9" type="ORF">PRVXT_002835</name>
</gene>
<evidence type="ECO:0000313" key="9">
    <source>
        <dbReference type="EMBL" id="XBX74777.1"/>
    </source>
</evidence>
<keyword evidence="7 8" id="KW-0066">ATP synthesis</keyword>
<dbReference type="RefSeq" id="WP_350343526.1">
    <property type="nucleotide sequence ID" value="NZ_CP158367.1"/>
</dbReference>
<dbReference type="SUPFAM" id="SSF47928">
    <property type="entry name" value="N-terminal domain of the delta subunit of the F1F0-ATP synthase"/>
    <property type="match status" value="1"/>
</dbReference>
<accession>A0AAU7VLG3</accession>
<proteinExistence type="inferred from homology"/>
<dbReference type="Gene3D" id="1.10.520.20">
    <property type="entry name" value="N-terminal domain of the delta subunit of the F1F0-ATP synthase"/>
    <property type="match status" value="1"/>
</dbReference>
<protein>
    <recommendedName>
        <fullName evidence="8">ATP synthase subunit delta</fullName>
    </recommendedName>
    <alternativeName>
        <fullName evidence="8">ATP synthase F(1) sector subunit delta</fullName>
    </alternativeName>
    <alternativeName>
        <fullName evidence="8">F-type ATPase subunit delta</fullName>
        <shortName evidence="8">F-ATPase subunit delta</shortName>
    </alternativeName>
</protein>
<dbReference type="GO" id="GO:0045259">
    <property type="term" value="C:proton-transporting ATP synthase complex"/>
    <property type="evidence" value="ECO:0007669"/>
    <property type="project" value="UniProtKB-KW"/>
</dbReference>
<dbReference type="PANTHER" id="PTHR11910">
    <property type="entry name" value="ATP SYNTHASE DELTA CHAIN"/>
    <property type="match status" value="1"/>
</dbReference>
<evidence type="ECO:0000256" key="6">
    <source>
        <dbReference type="ARBA" id="ARBA00023196"/>
    </source>
</evidence>
<keyword evidence="4 8" id="KW-0406">Ion transport</keyword>
<evidence type="ECO:0000256" key="5">
    <source>
        <dbReference type="ARBA" id="ARBA00023136"/>
    </source>
</evidence>
<organism evidence="9">
    <name type="scientific">Proteinivorax tanatarense</name>
    <dbReference type="NCBI Taxonomy" id="1260629"/>
    <lineage>
        <taxon>Bacteria</taxon>
        <taxon>Bacillati</taxon>
        <taxon>Bacillota</taxon>
        <taxon>Clostridia</taxon>
        <taxon>Eubacteriales</taxon>
        <taxon>Proteinivoracaceae</taxon>
        <taxon>Proteinivorax</taxon>
    </lineage>
</organism>
<keyword evidence="6 8" id="KW-0139">CF(1)</keyword>
<dbReference type="InterPro" id="IPR000711">
    <property type="entry name" value="ATPase_OSCP/dsu"/>
</dbReference>
<dbReference type="InterPro" id="IPR020781">
    <property type="entry name" value="ATPase_OSCP/d_CS"/>
</dbReference>
<dbReference type="AlphaFoldDB" id="A0AAU7VLG3"/>
<comment type="function">
    <text evidence="8">F(1)F(0) ATP synthase produces ATP from ADP in the presence of a proton or sodium gradient. F-type ATPases consist of two structural domains, F(1) containing the extramembraneous catalytic core and F(0) containing the membrane proton channel, linked together by a central stalk and a peripheral stalk. During catalysis, ATP synthesis in the catalytic domain of F(1) is coupled via a rotary mechanism of the central stalk subunits to proton translocation.</text>
</comment>
<evidence type="ECO:0000256" key="3">
    <source>
        <dbReference type="ARBA" id="ARBA00022781"/>
    </source>
</evidence>
<dbReference type="HAMAP" id="MF_01416">
    <property type="entry name" value="ATP_synth_delta_bact"/>
    <property type="match status" value="1"/>
</dbReference>
<comment type="function">
    <text evidence="8">This protein is part of the stalk that links CF(0) to CF(1). It either transmits conformational changes from CF(0) to CF(1) or is implicated in proton conduction.</text>
</comment>
<dbReference type="InterPro" id="IPR026015">
    <property type="entry name" value="ATP_synth_OSCP/delta_N_sf"/>
</dbReference>
<comment type="similarity">
    <text evidence="8">Belongs to the ATPase delta chain family.</text>
</comment>
<dbReference type="PROSITE" id="PS00389">
    <property type="entry name" value="ATPASE_DELTA"/>
    <property type="match status" value="1"/>
</dbReference>
<keyword evidence="5 8" id="KW-0472">Membrane</keyword>
<dbReference type="PRINTS" id="PR00125">
    <property type="entry name" value="ATPASEDELTA"/>
</dbReference>
<evidence type="ECO:0000256" key="4">
    <source>
        <dbReference type="ARBA" id="ARBA00023065"/>
    </source>
</evidence>
<sequence length="181" mass="20536">MSKIIAKRYSKALFDLALEHSLLEDIYNDCRGIADFLKQEKSVVRFLTTPNITKEKKNELITESFQGSINEHTLNFMKLLVAKGRAEQLKECCLLYIKNFEDYKGLVKVKVQSAQKLNKGQLDNTKERISSITGKEVMLSTEVKEELIGGMIIKIGNKIIDGSVKSRLKLLEQSLVNAQIK</sequence>
<keyword evidence="3 8" id="KW-0375">Hydrogen ion transport</keyword>
<keyword evidence="2 8" id="KW-0813">Transport</keyword>
<evidence type="ECO:0000256" key="1">
    <source>
        <dbReference type="ARBA" id="ARBA00004370"/>
    </source>
</evidence>
<evidence type="ECO:0000256" key="7">
    <source>
        <dbReference type="ARBA" id="ARBA00023310"/>
    </source>
</evidence>
<dbReference type="GO" id="GO:0005886">
    <property type="term" value="C:plasma membrane"/>
    <property type="evidence" value="ECO:0007669"/>
    <property type="project" value="UniProtKB-SubCell"/>
</dbReference>
<evidence type="ECO:0000256" key="8">
    <source>
        <dbReference type="HAMAP-Rule" id="MF_01416"/>
    </source>
</evidence>
<dbReference type="EMBL" id="CP158367">
    <property type="protein sequence ID" value="XBX74777.1"/>
    <property type="molecule type" value="Genomic_DNA"/>
</dbReference>
<keyword evidence="8" id="KW-1003">Cell membrane</keyword>
<reference evidence="9" key="2">
    <citation type="submission" date="2024-06" db="EMBL/GenBank/DDBJ databases">
        <authorList>
            <person name="Petrova K.O."/>
            <person name="Toshchakov S.V."/>
            <person name="Boltjanskaja Y.V."/>
            <person name="Kevbrin V."/>
        </authorList>
    </citation>
    <scope>NUCLEOTIDE SEQUENCE</scope>
    <source>
        <strain evidence="9">Z-910T</strain>
    </source>
</reference>
<dbReference type="NCBIfam" id="TIGR01145">
    <property type="entry name" value="ATP_synt_delta"/>
    <property type="match status" value="1"/>
</dbReference>
<dbReference type="NCBIfam" id="NF004402">
    <property type="entry name" value="PRK05758.2-2"/>
    <property type="match status" value="1"/>
</dbReference>
<reference evidence="9" key="1">
    <citation type="journal article" date="2013" name="Extremophiles">
        <title>Proteinivorax tanatarense gen. nov., sp. nov., an anaerobic, haloalkaliphilic, proteolytic bacterium isolated from a decaying algal bloom, and proposal of Proteinivoraceae fam. nov.</title>
        <authorList>
            <person name="Kevbrin V."/>
            <person name="Boltyanskaya Y."/>
            <person name="Zhilina T."/>
            <person name="Kolganova T."/>
            <person name="Lavrentjeva E."/>
            <person name="Kuznetsov B."/>
        </authorList>
    </citation>
    <scope>NUCLEOTIDE SEQUENCE</scope>
    <source>
        <strain evidence="9">Z-910T</strain>
    </source>
</reference>
<dbReference type="GO" id="GO:0046933">
    <property type="term" value="F:proton-transporting ATP synthase activity, rotational mechanism"/>
    <property type="evidence" value="ECO:0007669"/>
    <property type="project" value="UniProtKB-UniRule"/>
</dbReference>
<dbReference type="Pfam" id="PF00213">
    <property type="entry name" value="OSCP"/>
    <property type="match status" value="1"/>
</dbReference>
<comment type="subcellular location">
    <subcellularLocation>
        <location evidence="8">Cell membrane</location>
        <topology evidence="8">Peripheral membrane protein</topology>
    </subcellularLocation>
    <subcellularLocation>
        <location evidence="1">Membrane</location>
    </subcellularLocation>
</comment>
<name>A0AAU7VLG3_9FIRM</name>